<evidence type="ECO:0000256" key="2">
    <source>
        <dbReference type="SAM" id="SignalP"/>
    </source>
</evidence>
<name>A0ABR6CRQ0_9BACI</name>
<reference evidence="3 4" key="1">
    <citation type="submission" date="2020-08" db="EMBL/GenBank/DDBJ databases">
        <title>Genomic Encyclopedia of Type Strains, Phase IV (KMG-IV): sequencing the most valuable type-strain genomes for metagenomic binning, comparative biology and taxonomic classification.</title>
        <authorList>
            <person name="Goeker M."/>
        </authorList>
    </citation>
    <scope>NUCLEOTIDE SEQUENCE [LARGE SCALE GENOMIC DNA]</scope>
    <source>
        <strain evidence="3 4">DSM 105481</strain>
    </source>
</reference>
<proteinExistence type="predicted"/>
<sequence>MSRNTILVGLCSTIILLSSCSYFSVSSTEDANLQEMKIIDENLQLKDKIAELEENLSMLEKNQQTASSINENVFHFMKAIETKDLVELKKRVAEDVRIEPTGIIFDNGEYLKFDFIRSKDYLKLKEHEINSDNGIFVYEFFSVGKNERAGQLSVEVVHQKNGWKINYVTEDII</sequence>
<evidence type="ECO:0000256" key="1">
    <source>
        <dbReference type="SAM" id="Coils"/>
    </source>
</evidence>
<feature type="signal peptide" evidence="2">
    <location>
        <begin position="1"/>
        <end position="23"/>
    </location>
</feature>
<comment type="caution">
    <text evidence="3">The sequence shown here is derived from an EMBL/GenBank/DDBJ whole genome shotgun (WGS) entry which is preliminary data.</text>
</comment>
<keyword evidence="2" id="KW-0732">Signal</keyword>
<dbReference type="RefSeq" id="WP_028391413.1">
    <property type="nucleotide sequence ID" value="NZ_JACJHX010000009.1"/>
</dbReference>
<dbReference type="PROSITE" id="PS51257">
    <property type="entry name" value="PROKAR_LIPOPROTEIN"/>
    <property type="match status" value="1"/>
</dbReference>
<organism evidence="3 4">
    <name type="scientific">Peribacillus huizhouensis</name>
    <dbReference type="NCBI Taxonomy" id="1501239"/>
    <lineage>
        <taxon>Bacteria</taxon>
        <taxon>Bacillati</taxon>
        <taxon>Bacillota</taxon>
        <taxon>Bacilli</taxon>
        <taxon>Bacillales</taxon>
        <taxon>Bacillaceae</taxon>
        <taxon>Peribacillus</taxon>
    </lineage>
</organism>
<dbReference type="EMBL" id="JACJHX010000009">
    <property type="protein sequence ID" value="MBA9027650.1"/>
    <property type="molecule type" value="Genomic_DNA"/>
</dbReference>
<evidence type="ECO:0008006" key="5">
    <source>
        <dbReference type="Google" id="ProtNLM"/>
    </source>
</evidence>
<evidence type="ECO:0000313" key="4">
    <source>
        <dbReference type="Proteomes" id="UP000626697"/>
    </source>
</evidence>
<keyword evidence="1" id="KW-0175">Coiled coil</keyword>
<dbReference type="Proteomes" id="UP000626697">
    <property type="component" value="Unassembled WGS sequence"/>
</dbReference>
<feature type="chain" id="PRO_5045950162" description="Lipoprotein" evidence="2">
    <location>
        <begin position="24"/>
        <end position="173"/>
    </location>
</feature>
<gene>
    <name evidence="3" type="ORF">HNP81_002941</name>
</gene>
<protein>
    <recommendedName>
        <fullName evidence="5">Lipoprotein</fullName>
    </recommendedName>
</protein>
<keyword evidence="4" id="KW-1185">Reference proteome</keyword>
<feature type="coiled-coil region" evidence="1">
    <location>
        <begin position="35"/>
        <end position="69"/>
    </location>
</feature>
<evidence type="ECO:0000313" key="3">
    <source>
        <dbReference type="EMBL" id="MBA9027650.1"/>
    </source>
</evidence>
<accession>A0ABR6CRQ0</accession>